<organism evidence="2 3">
    <name type="scientific">Enhygromyxa salina</name>
    <dbReference type="NCBI Taxonomy" id="215803"/>
    <lineage>
        <taxon>Bacteria</taxon>
        <taxon>Pseudomonadati</taxon>
        <taxon>Myxococcota</taxon>
        <taxon>Polyangia</taxon>
        <taxon>Nannocystales</taxon>
        <taxon>Nannocystaceae</taxon>
        <taxon>Enhygromyxa</taxon>
    </lineage>
</organism>
<reference evidence="2 3" key="1">
    <citation type="submission" date="2018-03" db="EMBL/GenBank/DDBJ databases">
        <title>Draft Genome Sequences of the Obligatory Marine Myxobacteria Enhygromyxa salina SWB005.</title>
        <authorList>
            <person name="Poehlein A."/>
            <person name="Moghaddam J.A."/>
            <person name="Harms H."/>
            <person name="Alanjari M."/>
            <person name="Koenig G.M."/>
            <person name="Daniel R."/>
            <person name="Schaeberle T.F."/>
        </authorList>
    </citation>
    <scope>NUCLEOTIDE SEQUENCE [LARGE SCALE GENOMIC DNA]</scope>
    <source>
        <strain evidence="2 3">SWB005</strain>
    </source>
</reference>
<accession>A0A2S9XEU5</accession>
<gene>
    <name evidence="2" type="ORF">ENSA5_55020</name>
</gene>
<feature type="transmembrane region" description="Helical" evidence="1">
    <location>
        <begin position="122"/>
        <end position="146"/>
    </location>
</feature>
<keyword evidence="3" id="KW-1185">Reference proteome</keyword>
<keyword evidence="1" id="KW-0812">Transmembrane</keyword>
<dbReference type="EMBL" id="PVNK01000242">
    <property type="protein sequence ID" value="PRP91385.1"/>
    <property type="molecule type" value="Genomic_DNA"/>
</dbReference>
<evidence type="ECO:0000313" key="3">
    <source>
        <dbReference type="Proteomes" id="UP000237968"/>
    </source>
</evidence>
<evidence type="ECO:0000313" key="2">
    <source>
        <dbReference type="EMBL" id="PRP91385.1"/>
    </source>
</evidence>
<evidence type="ECO:0000256" key="1">
    <source>
        <dbReference type="SAM" id="Phobius"/>
    </source>
</evidence>
<comment type="caution">
    <text evidence="2">The sequence shown here is derived from an EMBL/GenBank/DDBJ whole genome shotgun (WGS) entry which is preliminary data.</text>
</comment>
<sequence length="154" mass="16147">MIRTARHLGYAPPVAKSDYRPGRRRKPIVSLLLDWAAGVLIGILLVMLGAGVVAVAVAPGLERLGALVMMSFIAWPIGAALGVWLCVGRPLTARGFGYGLGVTLAGVGVLMLPFWLDVESDVLRGIGGIAALICAPGFARVGVALARRREHALE</sequence>
<proteinExistence type="predicted"/>
<keyword evidence="1" id="KW-0472">Membrane</keyword>
<feature type="transmembrane region" description="Helical" evidence="1">
    <location>
        <begin position="96"/>
        <end position="116"/>
    </location>
</feature>
<protein>
    <submittedName>
        <fullName evidence="2">Uncharacterized protein</fullName>
    </submittedName>
</protein>
<dbReference type="Proteomes" id="UP000237968">
    <property type="component" value="Unassembled WGS sequence"/>
</dbReference>
<feature type="transmembrane region" description="Helical" evidence="1">
    <location>
        <begin position="64"/>
        <end position="87"/>
    </location>
</feature>
<name>A0A2S9XEU5_9BACT</name>
<dbReference type="AlphaFoldDB" id="A0A2S9XEU5"/>
<keyword evidence="1" id="KW-1133">Transmembrane helix</keyword>
<feature type="transmembrane region" description="Helical" evidence="1">
    <location>
        <begin position="32"/>
        <end position="58"/>
    </location>
</feature>